<dbReference type="Proteomes" id="UP000004816">
    <property type="component" value="Unassembled WGS sequence"/>
</dbReference>
<keyword evidence="1" id="KW-0472">Membrane</keyword>
<dbReference type="RefSeq" id="WP_021030392.1">
    <property type="nucleotide sequence ID" value="NZ_KI391953.1"/>
</dbReference>
<keyword evidence="1" id="KW-0812">Transmembrane</keyword>
<dbReference type="EMBL" id="ACZI02000002">
    <property type="protein sequence ID" value="EFV12540.2"/>
    <property type="molecule type" value="Genomic_DNA"/>
</dbReference>
<reference evidence="2 3" key="1">
    <citation type="journal article" date="2011" name="Stand. Genomic Sci.">
        <title>High quality draft genome sequence of Segniliparus rugosus CDC 945(T)= (ATCC BAA-974(T)).</title>
        <authorList>
            <person name="Earl A.M."/>
            <person name="Desjardins C.A."/>
            <person name="Fitzgerald M.G."/>
            <person name="Arachchi H.M."/>
            <person name="Zeng Q."/>
            <person name="Mehta T."/>
            <person name="Griggs A."/>
            <person name="Birren B.W."/>
            <person name="Toney N.C."/>
            <person name="Carr J."/>
            <person name="Posey J."/>
            <person name="Butler W.R."/>
        </authorList>
    </citation>
    <scope>NUCLEOTIDE SEQUENCE [LARGE SCALE GENOMIC DNA]</scope>
    <source>
        <strain evidence="3">ATCC BAA-974 / DSM 45345 / CCUG 50838 / CIP 108380 / JCM 13579 / CDC 945</strain>
    </source>
</reference>
<evidence type="ECO:0000313" key="2">
    <source>
        <dbReference type="EMBL" id="EFV12540.2"/>
    </source>
</evidence>
<sequence>MPVPLLHSLPLVVIAIVAVLTYFLAKGRARPAQYRVGEPWTAGAVLWSAVDEVGHGGEHGHGDVVGKAVSGEW</sequence>
<feature type="transmembrane region" description="Helical" evidence="1">
    <location>
        <begin position="6"/>
        <end position="25"/>
    </location>
</feature>
<name>E5XSZ8_SEGRC</name>
<dbReference type="HOGENOM" id="CLU_150001_1_0_11"/>
<protein>
    <submittedName>
        <fullName evidence="2">Uncharacterized protein</fullName>
    </submittedName>
</protein>
<organism evidence="2 3">
    <name type="scientific">Segniliparus rugosus (strain ATCC BAA-974 / DSM 45345 / CCUG 50838 / CIP 108380 / JCM 13579 / CDC 945)</name>
    <dbReference type="NCBI Taxonomy" id="679197"/>
    <lineage>
        <taxon>Bacteria</taxon>
        <taxon>Bacillati</taxon>
        <taxon>Actinomycetota</taxon>
        <taxon>Actinomycetes</taxon>
        <taxon>Mycobacteriales</taxon>
        <taxon>Segniliparaceae</taxon>
        <taxon>Segniliparus</taxon>
    </lineage>
</organism>
<dbReference type="STRING" id="679197.HMPREF9336_02620"/>
<gene>
    <name evidence="2" type="ORF">HMPREF9336_02620</name>
</gene>
<evidence type="ECO:0000256" key="1">
    <source>
        <dbReference type="SAM" id="Phobius"/>
    </source>
</evidence>
<proteinExistence type="predicted"/>
<comment type="caution">
    <text evidence="2">The sequence shown here is derived from an EMBL/GenBank/DDBJ whole genome shotgun (WGS) entry which is preliminary data.</text>
</comment>
<accession>E5XSZ8</accession>
<keyword evidence="3" id="KW-1185">Reference proteome</keyword>
<dbReference type="AlphaFoldDB" id="E5XSZ8"/>
<evidence type="ECO:0000313" key="3">
    <source>
        <dbReference type="Proteomes" id="UP000004816"/>
    </source>
</evidence>
<keyword evidence="1" id="KW-1133">Transmembrane helix</keyword>